<feature type="transmembrane region" description="Helical" evidence="1">
    <location>
        <begin position="44"/>
        <end position="66"/>
    </location>
</feature>
<keyword evidence="3" id="KW-1185">Reference proteome</keyword>
<dbReference type="OrthoDB" id="3696538at2"/>
<sequence>MMLQLTPVEVLAVLGGLLALVVVWRASAKATRRASEAARSSVRLMSLTGRVLVTAAAIVGVQWIVIKHPGSEGLLLAVLGVPALFASYTLTRALTVTAVEMPQQKKGRRR</sequence>
<protein>
    <submittedName>
        <fullName evidence="2">Uncharacterized protein</fullName>
    </submittedName>
</protein>
<proteinExistence type="predicted"/>
<gene>
    <name evidence="2" type="ORF">SAMN05660874_03959</name>
</gene>
<dbReference type="AlphaFoldDB" id="A0A1I6TID3"/>
<dbReference type="STRING" id="95161.SAMN05660874_03959"/>
<evidence type="ECO:0000313" key="3">
    <source>
        <dbReference type="Proteomes" id="UP000198852"/>
    </source>
</evidence>
<feature type="transmembrane region" description="Helical" evidence="1">
    <location>
        <begin position="73"/>
        <end position="91"/>
    </location>
</feature>
<dbReference type="EMBL" id="FOZX01000007">
    <property type="protein sequence ID" value="SFS88944.1"/>
    <property type="molecule type" value="Genomic_DNA"/>
</dbReference>
<keyword evidence="1" id="KW-0472">Membrane</keyword>
<dbReference type="RefSeq" id="WP_093420195.1">
    <property type="nucleotide sequence ID" value="NZ_FOZX01000007.1"/>
</dbReference>
<accession>A0A1I6TID3</accession>
<reference evidence="3" key="1">
    <citation type="submission" date="2016-10" db="EMBL/GenBank/DDBJ databases">
        <authorList>
            <person name="Varghese N."/>
            <person name="Submissions S."/>
        </authorList>
    </citation>
    <scope>NUCLEOTIDE SEQUENCE [LARGE SCALE GENOMIC DNA]</scope>
    <source>
        <strain evidence="3">DSM 44771</strain>
    </source>
</reference>
<evidence type="ECO:0000256" key="1">
    <source>
        <dbReference type="SAM" id="Phobius"/>
    </source>
</evidence>
<evidence type="ECO:0000313" key="2">
    <source>
        <dbReference type="EMBL" id="SFS88944.1"/>
    </source>
</evidence>
<organism evidence="2 3">
    <name type="scientific">Saccharopolyspora flava</name>
    <dbReference type="NCBI Taxonomy" id="95161"/>
    <lineage>
        <taxon>Bacteria</taxon>
        <taxon>Bacillati</taxon>
        <taxon>Actinomycetota</taxon>
        <taxon>Actinomycetes</taxon>
        <taxon>Pseudonocardiales</taxon>
        <taxon>Pseudonocardiaceae</taxon>
        <taxon>Saccharopolyspora</taxon>
    </lineage>
</organism>
<keyword evidence="1" id="KW-0812">Transmembrane</keyword>
<keyword evidence="1" id="KW-1133">Transmembrane helix</keyword>
<dbReference type="Proteomes" id="UP000198852">
    <property type="component" value="Unassembled WGS sequence"/>
</dbReference>
<name>A0A1I6TID3_9PSEU</name>